<evidence type="ECO:0000313" key="2">
    <source>
        <dbReference type="Proteomes" id="UP000002878"/>
    </source>
</evidence>
<name>I2C7U1_BACAY</name>
<reference evidence="1 2" key="1">
    <citation type="journal article" date="2012" name="J. Biotechnol.">
        <title>Genome sequence of the plant growth promoting strain Bacillus amyloliquefaciens subsp. plantarum B9601-Y2 and expression of mersacidin and other secondary metabolites.</title>
        <authorList>
            <person name="He P."/>
            <person name="Hao K."/>
            <person name="Blom J."/>
            <person name="Ruckert C."/>
            <person name="Vater J."/>
            <person name="Mao Z."/>
            <person name="Wu Y."/>
            <person name="Hou M."/>
            <person name="He P."/>
            <person name="He Y."/>
            <person name="Borriss R."/>
        </authorList>
    </citation>
    <scope>NUCLEOTIDE SEQUENCE [LARGE SCALE GENOMIC DNA]</scope>
    <source>
        <strain evidence="1">Y2</strain>
    </source>
</reference>
<accession>I2C7U1</accession>
<sequence length="92" mass="10568">MSKEVKVSMILIQRIILQRLNQVTADDLLKYSKQYGISITRSQAAEVAALMHGKNINIFDDQERLRLLKKVETITSKETARKVDELFNQFSG</sequence>
<dbReference type="EMBL" id="CP003332">
    <property type="protein sequence ID" value="AFJ62715.1"/>
    <property type="molecule type" value="Genomic_DNA"/>
</dbReference>
<proteinExistence type="predicted"/>
<dbReference type="KEGG" id="bqy:MUS_2807"/>
<dbReference type="InterPro" id="IPR020277">
    <property type="entry name" value="DUF2624"/>
</dbReference>
<gene>
    <name evidence="1" type="ORF">MUS_2807</name>
</gene>
<dbReference type="HOGENOM" id="CLU_168041_0_0_9"/>
<organism evidence="1 2">
    <name type="scientific">Bacillus amyloliquefaciens (strain Y2)</name>
    <name type="common">Bacillus amyloliquefaciens subsp. plantarum (strain B9601-Y2)</name>
    <dbReference type="NCBI Taxonomy" id="1155777"/>
    <lineage>
        <taxon>Bacteria</taxon>
        <taxon>Bacillati</taxon>
        <taxon>Bacillota</taxon>
        <taxon>Bacilli</taxon>
        <taxon>Bacillales</taxon>
        <taxon>Bacillaceae</taxon>
        <taxon>Bacillus</taxon>
        <taxon>Bacillus amyloliquefaciens group</taxon>
    </lineage>
</organism>
<dbReference type="PATRIC" id="fig|1126211.3.peg.2665"/>
<evidence type="ECO:0000313" key="1">
    <source>
        <dbReference type="EMBL" id="AFJ62715.1"/>
    </source>
</evidence>
<evidence type="ECO:0008006" key="3">
    <source>
        <dbReference type="Google" id="ProtNLM"/>
    </source>
</evidence>
<dbReference type="Proteomes" id="UP000002878">
    <property type="component" value="Chromosome"/>
</dbReference>
<dbReference type="Pfam" id="PF11116">
    <property type="entry name" value="DUF2624"/>
    <property type="match status" value="1"/>
</dbReference>
<dbReference type="AlphaFoldDB" id="I2C7U1"/>
<protein>
    <recommendedName>
        <fullName evidence="3">DUF2624 domain-containing protein</fullName>
    </recommendedName>
</protein>